<protein>
    <submittedName>
        <fullName evidence="2">Uncharacterized protein</fullName>
    </submittedName>
</protein>
<keyword evidence="3" id="KW-1185">Reference proteome</keyword>
<feature type="region of interest" description="Disordered" evidence="1">
    <location>
        <begin position="1"/>
        <end position="35"/>
    </location>
</feature>
<dbReference type="Proteomes" id="UP000295192">
    <property type="component" value="Unassembled WGS sequence"/>
</dbReference>
<reference evidence="2 3" key="1">
    <citation type="journal article" date="2019" name="J. Hered.">
        <title>An Improved Genome Assembly for Drosophila navojoa, the Basal Species in the mojavensis Cluster.</title>
        <authorList>
            <person name="Vanderlinde T."/>
            <person name="Dupim E.G."/>
            <person name="Nazario-Yepiz N.O."/>
            <person name="Carvalho A.B."/>
        </authorList>
    </citation>
    <scope>NUCLEOTIDE SEQUENCE [LARGE SCALE GENOMIC DNA]</scope>
    <source>
        <strain evidence="2">Navoj_Jal97</strain>
        <tissue evidence="2">Whole organism</tissue>
    </source>
</reference>
<evidence type="ECO:0000313" key="2">
    <source>
        <dbReference type="EMBL" id="TDG39825.1"/>
    </source>
</evidence>
<evidence type="ECO:0000256" key="1">
    <source>
        <dbReference type="SAM" id="MobiDB-lite"/>
    </source>
</evidence>
<dbReference type="EMBL" id="LSRL02000799">
    <property type="protein sequence ID" value="TDG39825.1"/>
    <property type="molecule type" value="Genomic_DNA"/>
</dbReference>
<sequence>MSRAAAVDQEIVDSSPQYAEDANDSTPDSTASPGDLVITNVDVKEQVRNVDEATANNATANQVIVQVSEKDDVQTIKINNSNTNPNPTYIFVFLSKSSAQKVDIQKN</sequence>
<proteinExistence type="predicted"/>
<evidence type="ECO:0000313" key="3">
    <source>
        <dbReference type="Proteomes" id="UP000295192"/>
    </source>
</evidence>
<organism evidence="2 3">
    <name type="scientific">Drosophila navojoa</name>
    <name type="common">Fruit fly</name>
    <dbReference type="NCBI Taxonomy" id="7232"/>
    <lineage>
        <taxon>Eukaryota</taxon>
        <taxon>Metazoa</taxon>
        <taxon>Ecdysozoa</taxon>
        <taxon>Arthropoda</taxon>
        <taxon>Hexapoda</taxon>
        <taxon>Insecta</taxon>
        <taxon>Pterygota</taxon>
        <taxon>Neoptera</taxon>
        <taxon>Endopterygota</taxon>
        <taxon>Diptera</taxon>
        <taxon>Brachycera</taxon>
        <taxon>Muscomorpha</taxon>
        <taxon>Ephydroidea</taxon>
        <taxon>Drosophilidae</taxon>
        <taxon>Drosophila</taxon>
    </lineage>
</organism>
<gene>
    <name evidence="2" type="ORF">AWZ03_013755</name>
</gene>
<dbReference type="AlphaFoldDB" id="A0A484AW79"/>
<comment type="caution">
    <text evidence="2">The sequence shown here is derived from an EMBL/GenBank/DDBJ whole genome shotgun (WGS) entry which is preliminary data.</text>
</comment>
<accession>A0A484AW79</accession>
<name>A0A484AW79_DRONA</name>